<dbReference type="Proteomes" id="UP000184474">
    <property type="component" value="Unassembled WGS sequence"/>
</dbReference>
<keyword evidence="3" id="KW-1185">Reference proteome</keyword>
<organism evidence="2 3">
    <name type="scientific">Reichenbachiella agariperforans</name>
    <dbReference type="NCBI Taxonomy" id="156994"/>
    <lineage>
        <taxon>Bacteria</taxon>
        <taxon>Pseudomonadati</taxon>
        <taxon>Bacteroidota</taxon>
        <taxon>Cytophagia</taxon>
        <taxon>Cytophagales</taxon>
        <taxon>Reichenbachiellaceae</taxon>
        <taxon>Reichenbachiella</taxon>
    </lineage>
</organism>
<gene>
    <name evidence="2" type="ORF">SAMN04488028_1191</name>
</gene>
<feature type="transmembrane region" description="Helical" evidence="1">
    <location>
        <begin position="27"/>
        <end position="45"/>
    </location>
</feature>
<evidence type="ECO:0000313" key="3">
    <source>
        <dbReference type="Proteomes" id="UP000184474"/>
    </source>
</evidence>
<reference evidence="3" key="1">
    <citation type="submission" date="2016-11" db="EMBL/GenBank/DDBJ databases">
        <authorList>
            <person name="Varghese N."/>
            <person name="Submissions S."/>
        </authorList>
    </citation>
    <scope>NUCLEOTIDE SEQUENCE [LARGE SCALE GENOMIC DNA]</scope>
    <source>
        <strain evidence="3">DSM 26134</strain>
    </source>
</reference>
<sequence length="148" mass="17405">MSPLTYLLVFEAKVSSLNEIIENQSALISYSFVLGLQSIMLLLLITQCKFIRISKDHITLYNPLLPLLFRRYNWENFDSYTTVMEHSRGGEHEAIWLIKNDRIKVRFSSFYYSNYQKLKREVPLKRKGKYSASPLRQFGSIVFGLKIK</sequence>
<protein>
    <submittedName>
        <fullName evidence="2">Uncharacterized protein</fullName>
    </submittedName>
</protein>
<keyword evidence="1" id="KW-0812">Transmembrane</keyword>
<dbReference type="EMBL" id="FRAA01000019">
    <property type="protein sequence ID" value="SHK98799.1"/>
    <property type="molecule type" value="Genomic_DNA"/>
</dbReference>
<keyword evidence="1" id="KW-0472">Membrane</keyword>
<evidence type="ECO:0000313" key="2">
    <source>
        <dbReference type="EMBL" id="SHK98799.1"/>
    </source>
</evidence>
<dbReference type="AlphaFoldDB" id="A0A1M6WYY7"/>
<keyword evidence="1" id="KW-1133">Transmembrane helix</keyword>
<proteinExistence type="predicted"/>
<evidence type="ECO:0000256" key="1">
    <source>
        <dbReference type="SAM" id="Phobius"/>
    </source>
</evidence>
<name>A0A1M6WYY7_REIAG</name>
<accession>A0A1M6WYY7</accession>